<comment type="caution">
    <text evidence="2">The sequence shown here is derived from an EMBL/GenBank/DDBJ whole genome shotgun (WGS) entry which is preliminary data.</text>
</comment>
<evidence type="ECO:0000313" key="2">
    <source>
        <dbReference type="EMBL" id="KEA63253.1"/>
    </source>
</evidence>
<dbReference type="Proteomes" id="UP000028252">
    <property type="component" value="Unassembled WGS sequence"/>
</dbReference>
<dbReference type="AlphaFoldDB" id="A0A081FXJ8"/>
<proteinExistence type="predicted"/>
<name>A0A081FXJ8_9GAMM</name>
<reference evidence="2 3" key="1">
    <citation type="submission" date="2014-04" db="EMBL/GenBank/DDBJ databases">
        <title>Marinobacterium kochiensis sp. nov., isolated from sediment sample collected from Kochi backwaters in Kerala, India.</title>
        <authorList>
            <person name="Singh A."/>
            <person name="Pinnaka A.K."/>
        </authorList>
    </citation>
    <scope>NUCLEOTIDE SEQUENCE [LARGE SCALE GENOMIC DNA]</scope>
    <source>
        <strain evidence="2 3">AK27</strain>
    </source>
</reference>
<dbReference type="InterPro" id="IPR002645">
    <property type="entry name" value="STAS_dom"/>
</dbReference>
<dbReference type="InterPro" id="IPR036513">
    <property type="entry name" value="STAS_dom_sf"/>
</dbReference>
<dbReference type="STRING" id="1232683.ADIMK_2777"/>
<dbReference type="Gene3D" id="3.30.750.24">
    <property type="entry name" value="STAS domain"/>
    <property type="match status" value="1"/>
</dbReference>
<dbReference type="Pfam" id="PF13466">
    <property type="entry name" value="STAS_2"/>
    <property type="match status" value="1"/>
</dbReference>
<feature type="domain" description="STAS" evidence="1">
    <location>
        <begin position="1"/>
        <end position="75"/>
    </location>
</feature>
<sequence>MSVRAELETLLSRQEGSCQLDLGGVTRVDSSALALWLAGCRKARRDGIELSIANLPADLKAIADLVGLDGALSQA</sequence>
<evidence type="ECO:0000313" key="3">
    <source>
        <dbReference type="Proteomes" id="UP000028252"/>
    </source>
</evidence>
<dbReference type="PATRIC" id="fig|1232683.4.peg.2732"/>
<dbReference type="InterPro" id="IPR058548">
    <property type="entry name" value="MlaB-like_STAS"/>
</dbReference>
<keyword evidence="3" id="KW-1185">Reference proteome</keyword>
<protein>
    <recommendedName>
        <fullName evidence="1">STAS domain-containing protein</fullName>
    </recommendedName>
</protein>
<dbReference type="CDD" id="cd07043">
    <property type="entry name" value="STAS_anti-anti-sigma_factors"/>
    <property type="match status" value="1"/>
</dbReference>
<accession>A0A081FXJ8</accession>
<organism evidence="2 3">
    <name type="scientific">Marinobacterium lacunae</name>
    <dbReference type="NCBI Taxonomy" id="1232683"/>
    <lineage>
        <taxon>Bacteria</taxon>
        <taxon>Pseudomonadati</taxon>
        <taxon>Pseudomonadota</taxon>
        <taxon>Gammaproteobacteria</taxon>
        <taxon>Oceanospirillales</taxon>
        <taxon>Oceanospirillaceae</taxon>
        <taxon>Marinobacterium</taxon>
    </lineage>
</organism>
<dbReference type="PROSITE" id="PS50801">
    <property type="entry name" value="STAS"/>
    <property type="match status" value="1"/>
</dbReference>
<dbReference type="EMBL" id="JMQN01000040">
    <property type="protein sequence ID" value="KEA63253.1"/>
    <property type="molecule type" value="Genomic_DNA"/>
</dbReference>
<gene>
    <name evidence="2" type="ORF">ADIMK_2777</name>
</gene>
<dbReference type="SUPFAM" id="SSF52091">
    <property type="entry name" value="SpoIIaa-like"/>
    <property type="match status" value="1"/>
</dbReference>
<evidence type="ECO:0000259" key="1">
    <source>
        <dbReference type="PROSITE" id="PS50801"/>
    </source>
</evidence>
<dbReference type="eggNOG" id="ENOG5033ASF">
    <property type="taxonomic scope" value="Bacteria"/>
</dbReference>